<evidence type="ECO:0000313" key="3">
    <source>
        <dbReference type="Proteomes" id="UP001054854"/>
    </source>
</evidence>
<feature type="region of interest" description="Disordered" evidence="1">
    <location>
        <begin position="1"/>
        <end position="51"/>
    </location>
</feature>
<feature type="compositionally biased region" description="Basic residues" evidence="1">
    <location>
        <begin position="30"/>
        <end position="41"/>
    </location>
</feature>
<dbReference type="EMBL" id="BNEK01000007">
    <property type="protein sequence ID" value="GHJ34258.1"/>
    <property type="molecule type" value="Genomic_DNA"/>
</dbReference>
<name>A0ABQ3UFA2_STRHY</name>
<dbReference type="InterPro" id="IPR007922">
    <property type="entry name" value="DciA-like"/>
</dbReference>
<evidence type="ECO:0000313" key="2">
    <source>
        <dbReference type="EMBL" id="GHJ34258.1"/>
    </source>
</evidence>
<reference evidence="2" key="1">
    <citation type="submission" date="2024-05" db="EMBL/GenBank/DDBJ databases">
        <title>Whole genome shotgun sequence of Streptomyces hygroscopicus NBRC 113678.</title>
        <authorList>
            <person name="Komaki H."/>
            <person name="Tamura T."/>
        </authorList>
    </citation>
    <scope>NUCLEOTIDE SEQUENCE</scope>
    <source>
        <strain evidence="2">N11-34</strain>
    </source>
</reference>
<feature type="compositionally biased region" description="Polar residues" evidence="1">
    <location>
        <begin position="1"/>
        <end position="10"/>
    </location>
</feature>
<dbReference type="Proteomes" id="UP001054854">
    <property type="component" value="Unassembled WGS sequence"/>
</dbReference>
<evidence type="ECO:0000256" key="1">
    <source>
        <dbReference type="SAM" id="MobiDB-lite"/>
    </source>
</evidence>
<feature type="compositionally biased region" description="Low complexity" evidence="1">
    <location>
        <begin position="226"/>
        <end position="240"/>
    </location>
</feature>
<organism evidence="2 3">
    <name type="scientific">Streptomyces hygroscopicus</name>
    <dbReference type="NCBI Taxonomy" id="1912"/>
    <lineage>
        <taxon>Bacteria</taxon>
        <taxon>Bacillati</taxon>
        <taxon>Actinomycetota</taxon>
        <taxon>Actinomycetes</taxon>
        <taxon>Kitasatosporales</taxon>
        <taxon>Streptomycetaceae</taxon>
        <taxon>Streptomyces</taxon>
        <taxon>Streptomyces violaceusniger group</taxon>
    </lineage>
</organism>
<comment type="caution">
    <text evidence="2">The sequence shown here is derived from an EMBL/GenBank/DDBJ whole genome shotgun (WGS) entry which is preliminary data.</text>
</comment>
<feature type="compositionally biased region" description="Basic and acidic residues" evidence="1">
    <location>
        <begin position="160"/>
        <end position="173"/>
    </location>
</feature>
<feature type="compositionally biased region" description="Low complexity" evidence="1">
    <location>
        <begin position="15"/>
        <end position="29"/>
    </location>
</feature>
<feature type="region of interest" description="Disordered" evidence="1">
    <location>
        <begin position="141"/>
        <end position="174"/>
    </location>
</feature>
<feature type="compositionally biased region" description="Low complexity" evidence="1">
    <location>
        <begin position="142"/>
        <end position="159"/>
    </location>
</feature>
<accession>A0ABQ3UFA2</accession>
<evidence type="ECO:0008006" key="4">
    <source>
        <dbReference type="Google" id="ProtNLM"/>
    </source>
</evidence>
<feature type="region of interest" description="Disordered" evidence="1">
    <location>
        <begin position="226"/>
        <end position="265"/>
    </location>
</feature>
<sequence length="265" mass="28182">MTEPQTSSGSGVDMARAAFRAARAAAKNQPAKKPRPRRTTMRRGDGRDPISLGGAITGLLTDHGWEAPTTGGNILDQWPTLCPDLAATVQPVHYDPEHGRLDLRPASHAYGAQLRLSGPQLAQRINDRLGRTAVRAIRVLTPGPVTPGRPAAAGPAPAGCRDEPAPVRTRDDASPGYHQARAAIYHGPPVGMKPRLEREYGVGEFAHLREAPERFTDAVVALETAAAAETGGNNCEASRQAARKRARAERAGRAPAVPTVFQRTA</sequence>
<keyword evidence="3" id="KW-1185">Reference proteome</keyword>
<dbReference type="Pfam" id="PF05258">
    <property type="entry name" value="DciA"/>
    <property type="match status" value="1"/>
</dbReference>
<gene>
    <name evidence="2" type="ORF">TPA0910_86910</name>
</gene>
<proteinExistence type="predicted"/>
<protein>
    <recommendedName>
        <fullName evidence="4">DUF721 domain-containing protein</fullName>
    </recommendedName>
</protein>
<dbReference type="RefSeq" id="WP_236260078.1">
    <property type="nucleotide sequence ID" value="NZ_BNEK01000007.1"/>
</dbReference>